<dbReference type="OrthoDB" id="2084360at2"/>
<dbReference type="RefSeq" id="WP_014255687.1">
    <property type="nucleotide sequence ID" value="NC_016627.1"/>
</dbReference>
<dbReference type="HOGENOM" id="CLU_2341789_0_0_9"/>
<name>G8M0P1_ACECE</name>
<protein>
    <submittedName>
        <fullName evidence="1">Uncharacterized protein</fullName>
    </submittedName>
</protein>
<dbReference type="Proteomes" id="UP000005435">
    <property type="component" value="Chromosome"/>
</dbReference>
<reference evidence="2" key="1">
    <citation type="submission" date="2011-12" db="EMBL/GenBank/DDBJ databases">
        <title>Complete sequence of Clostridium clariflavum DSM 19732.</title>
        <authorList>
            <consortium name="US DOE Joint Genome Institute"/>
            <person name="Lucas S."/>
            <person name="Han J."/>
            <person name="Lapidus A."/>
            <person name="Cheng J.-F."/>
            <person name="Goodwin L."/>
            <person name="Pitluck S."/>
            <person name="Peters L."/>
            <person name="Teshima H."/>
            <person name="Detter J.C."/>
            <person name="Han C."/>
            <person name="Tapia R."/>
            <person name="Land M."/>
            <person name="Hauser L."/>
            <person name="Kyrpides N."/>
            <person name="Ivanova N."/>
            <person name="Pagani I."/>
            <person name="Kitzmiller T."/>
            <person name="Lynd L."/>
            <person name="Izquierdo J."/>
            <person name="Woyke T."/>
        </authorList>
    </citation>
    <scope>NUCLEOTIDE SEQUENCE [LARGE SCALE GENOMIC DNA]</scope>
    <source>
        <strain evidence="2">DSM 19732 / NBRC 101661 / EBR45</strain>
    </source>
</reference>
<sequence length="97" mass="11216">MRKAKKKKRIYKLIGIGDTVLVPCSKDVYRKATVIDTHIKNDTLALRIQFDNGSIHFISSELCYRIVRGVAIPLEQPKTRLQKFSIWLLRKFGLSEV</sequence>
<organism evidence="1 2">
    <name type="scientific">Acetivibrio clariflavus (strain DSM 19732 / NBRC 101661 / EBR45)</name>
    <name type="common">Clostridium clariflavum</name>
    <dbReference type="NCBI Taxonomy" id="720554"/>
    <lineage>
        <taxon>Bacteria</taxon>
        <taxon>Bacillati</taxon>
        <taxon>Bacillota</taxon>
        <taxon>Clostridia</taxon>
        <taxon>Eubacteriales</taxon>
        <taxon>Oscillospiraceae</taxon>
        <taxon>Acetivibrio</taxon>
    </lineage>
</organism>
<dbReference type="KEGG" id="ccl:Clocl_2552"/>
<reference evidence="1 2" key="2">
    <citation type="journal article" date="2012" name="Stand. Genomic Sci.">
        <title>Complete Genome Sequence of Clostridium clariflavum DSM 19732.</title>
        <authorList>
            <person name="Izquierdo J.A."/>
            <person name="Goodwin L."/>
            <person name="Davenport K.W."/>
            <person name="Teshima H."/>
            <person name="Bruce D."/>
            <person name="Detter C."/>
            <person name="Tapia R."/>
            <person name="Han S."/>
            <person name="Land M."/>
            <person name="Hauser L."/>
            <person name="Jeffries C.D."/>
            <person name="Han J."/>
            <person name="Pitluck S."/>
            <person name="Nolan M."/>
            <person name="Chen A."/>
            <person name="Huntemann M."/>
            <person name="Mavromatis K."/>
            <person name="Mikhailova N."/>
            <person name="Liolios K."/>
            <person name="Woyke T."/>
            <person name="Lynd L.R."/>
        </authorList>
    </citation>
    <scope>NUCLEOTIDE SEQUENCE [LARGE SCALE GENOMIC DNA]</scope>
    <source>
        <strain evidence="2">DSM 19732 / NBRC 101661 / EBR45</strain>
    </source>
</reference>
<evidence type="ECO:0000313" key="2">
    <source>
        <dbReference type="Proteomes" id="UP000005435"/>
    </source>
</evidence>
<keyword evidence="2" id="KW-1185">Reference proteome</keyword>
<proteinExistence type="predicted"/>
<dbReference type="eggNOG" id="ENOG50341E9">
    <property type="taxonomic scope" value="Bacteria"/>
</dbReference>
<evidence type="ECO:0000313" key="1">
    <source>
        <dbReference type="EMBL" id="AEV69122.1"/>
    </source>
</evidence>
<dbReference type="EMBL" id="CP003065">
    <property type="protein sequence ID" value="AEV69122.1"/>
    <property type="molecule type" value="Genomic_DNA"/>
</dbReference>
<dbReference type="AlphaFoldDB" id="G8M0P1"/>
<accession>G8M0P1</accession>
<gene>
    <name evidence="1" type="ordered locus">Clocl_2552</name>
</gene>